<accession>A0A0M6XNX8</accession>
<protein>
    <recommendedName>
        <fullName evidence="3">DUF2783 domain-containing protein</fullName>
    </recommendedName>
</protein>
<dbReference type="InterPro" id="IPR021233">
    <property type="entry name" value="DUF2783"/>
</dbReference>
<organism evidence="1 2">
    <name type="scientific">Jannaschia rubra</name>
    <dbReference type="NCBI Taxonomy" id="282197"/>
    <lineage>
        <taxon>Bacteria</taxon>
        <taxon>Pseudomonadati</taxon>
        <taxon>Pseudomonadota</taxon>
        <taxon>Alphaproteobacteria</taxon>
        <taxon>Rhodobacterales</taxon>
        <taxon>Roseobacteraceae</taxon>
        <taxon>Jannaschia</taxon>
    </lineage>
</organism>
<dbReference type="OrthoDB" id="8420594at2"/>
<dbReference type="Pfam" id="PF10932">
    <property type="entry name" value="DUF2783"/>
    <property type="match status" value="1"/>
</dbReference>
<evidence type="ECO:0008006" key="3">
    <source>
        <dbReference type="Google" id="ProtNLM"/>
    </source>
</evidence>
<keyword evidence="2" id="KW-1185">Reference proteome</keyword>
<dbReference type="RefSeq" id="WP_055681351.1">
    <property type="nucleotide sequence ID" value="NZ_CXPG01000012.1"/>
</dbReference>
<dbReference type="STRING" id="282197.SAMN04488517_11512"/>
<gene>
    <name evidence="1" type="ORF">JAN5088_00632</name>
</gene>
<reference evidence="1 2" key="1">
    <citation type="submission" date="2015-07" db="EMBL/GenBank/DDBJ databases">
        <authorList>
            <person name="Noorani M."/>
        </authorList>
    </citation>
    <scope>NUCLEOTIDE SEQUENCE [LARGE SCALE GENOMIC DNA]</scope>
    <source>
        <strain evidence="1 2">CECT 5088</strain>
    </source>
</reference>
<dbReference type="Proteomes" id="UP000048908">
    <property type="component" value="Unassembled WGS sequence"/>
</dbReference>
<dbReference type="EMBL" id="CXPG01000012">
    <property type="protein sequence ID" value="CTQ31873.1"/>
    <property type="molecule type" value="Genomic_DNA"/>
</dbReference>
<sequence length="66" mass="7103">MDLILTSNIDDGDGFYDELLTAHADLSKDESDAYNARLILILCNHIGDRQVLRQALAAASAEASAP</sequence>
<evidence type="ECO:0000313" key="2">
    <source>
        <dbReference type="Proteomes" id="UP000048908"/>
    </source>
</evidence>
<name>A0A0M6XNX8_9RHOB</name>
<dbReference type="AlphaFoldDB" id="A0A0M6XNX8"/>
<evidence type="ECO:0000313" key="1">
    <source>
        <dbReference type="EMBL" id="CTQ31873.1"/>
    </source>
</evidence>
<proteinExistence type="predicted"/>